<keyword evidence="3" id="KW-1185">Reference proteome</keyword>
<evidence type="ECO:0000256" key="1">
    <source>
        <dbReference type="SAM" id="MobiDB-lite"/>
    </source>
</evidence>
<feature type="compositionally biased region" description="Polar residues" evidence="1">
    <location>
        <begin position="18"/>
        <end position="29"/>
    </location>
</feature>
<name>A0ABM5M722_FRAST</name>
<protein>
    <submittedName>
        <fullName evidence="2">Uncharacterized protein</fullName>
    </submittedName>
</protein>
<dbReference type="EMBL" id="CP002872">
    <property type="protein sequence ID" value="AEI35013.1"/>
    <property type="molecule type" value="Genomic_DNA"/>
</dbReference>
<accession>A0ABM5M722</accession>
<dbReference type="Proteomes" id="UP000000490">
    <property type="component" value="Chromosome"/>
</dbReference>
<gene>
    <name evidence="2" type="ordered locus">F7308_0085</name>
</gene>
<feature type="region of interest" description="Disordered" evidence="1">
    <location>
        <begin position="18"/>
        <end position="38"/>
    </location>
</feature>
<evidence type="ECO:0000313" key="2">
    <source>
        <dbReference type="EMBL" id="AEI35013.1"/>
    </source>
</evidence>
<proteinExistence type="predicted"/>
<evidence type="ECO:0000313" key="3">
    <source>
        <dbReference type="Proteomes" id="UP000000490"/>
    </source>
</evidence>
<sequence length="38" mass="4251">MKLARVFTKKVSLAKTLSSKPQGFQASTKNAEEKKIKK</sequence>
<reference evidence="2" key="1">
    <citation type="submission" date="2011-05" db="EMBL/GenBank/DDBJ databases">
        <authorList>
            <person name="Kuske C.R."/>
            <person name="Challacombe J.F."/>
            <person name="Siddaramappa S."/>
            <person name="Petersen J.M."/>
            <person name="Bruce D.C."/>
        </authorList>
    </citation>
    <scope>NUCLEOTIDE SEQUENCE</scope>
    <source>
        <strain evidence="2">TX077308</strain>
    </source>
</reference>
<organism evidence="2 3">
    <name type="scientific">Francisella salina</name>
    <dbReference type="NCBI Taxonomy" id="573569"/>
    <lineage>
        <taxon>Bacteria</taxon>
        <taxon>Pseudomonadati</taxon>
        <taxon>Pseudomonadota</taxon>
        <taxon>Gammaproteobacteria</taxon>
        <taxon>Thiotrichales</taxon>
        <taxon>Francisellaceae</taxon>
        <taxon>Francisella</taxon>
    </lineage>
</organism>